<keyword evidence="3" id="KW-1185">Reference proteome</keyword>
<evidence type="ECO:0000256" key="1">
    <source>
        <dbReference type="SAM" id="Phobius"/>
    </source>
</evidence>
<evidence type="ECO:0000313" key="2">
    <source>
        <dbReference type="EMBL" id="WBL31305.1"/>
    </source>
</evidence>
<evidence type="ECO:0000313" key="3">
    <source>
        <dbReference type="Proteomes" id="UP001210120"/>
    </source>
</evidence>
<feature type="transmembrane region" description="Helical" evidence="1">
    <location>
        <begin position="49"/>
        <end position="72"/>
    </location>
</feature>
<sequence>MINFIIIKYQFLNSFKADISSKIKAGFNPIYLIEIFITYSEIKEVNNELILSLIFKTYSLQMLICFHLTLFLN</sequence>
<dbReference type="Proteomes" id="UP001210120">
    <property type="component" value="Chromosome"/>
</dbReference>
<organism evidence="2 3">
    <name type="scientific">Candidatus Phytoplasma sacchari</name>
    <dbReference type="NCBI Taxonomy" id="2609813"/>
    <lineage>
        <taxon>Bacteria</taxon>
        <taxon>Bacillati</taxon>
        <taxon>Mycoplasmatota</taxon>
        <taxon>Mollicutes</taxon>
        <taxon>Acholeplasmatales</taxon>
        <taxon>Acholeplasmataceae</taxon>
        <taxon>Candidatus Phytoplasma</taxon>
        <taxon>16SrXI (Rice yellow dwarf group)</taxon>
    </lineage>
</organism>
<name>A0ABY7M0Q2_9MOLU</name>
<keyword evidence="1" id="KW-0812">Transmembrane</keyword>
<protein>
    <submittedName>
        <fullName evidence="2">Uncharacterized protein</fullName>
    </submittedName>
</protein>
<proteinExistence type="predicted"/>
<gene>
    <name evidence="2" type="ORF">O7R10_01705</name>
</gene>
<keyword evidence="1" id="KW-1133">Transmembrane helix</keyword>
<dbReference type="EMBL" id="CP115156">
    <property type="protein sequence ID" value="WBL31305.1"/>
    <property type="molecule type" value="Genomic_DNA"/>
</dbReference>
<accession>A0ABY7M0Q2</accession>
<reference evidence="2" key="1">
    <citation type="submission" date="2022-12" db="EMBL/GenBank/DDBJ databases">
        <title>Genomic Characterization of Candidatus Phytoplasma sacchari in China.</title>
        <authorList>
            <person name="Zhang R.-Y."/>
        </authorList>
    </citation>
    <scope>NUCLEOTIDE SEQUENCE [LARGE SCALE GENOMIC DNA]</scope>
    <source>
        <strain evidence="2">SCWL1</strain>
    </source>
</reference>
<keyword evidence="1" id="KW-0472">Membrane</keyword>